<keyword evidence="3" id="KW-1185">Reference proteome</keyword>
<dbReference type="EnsemblPlants" id="PGSC0003DMT400093848">
    <property type="protein sequence ID" value="PGSC0003DMT400093848"/>
    <property type="gene ID" value="PGSC0003DMG400043419"/>
</dbReference>
<name>M1DSU4_SOLTU</name>
<reference evidence="2" key="2">
    <citation type="submission" date="2015-06" db="UniProtKB">
        <authorList>
            <consortium name="EnsemblPlants"/>
        </authorList>
    </citation>
    <scope>IDENTIFICATION</scope>
    <source>
        <strain evidence="2">DM1-3 516 R44</strain>
    </source>
</reference>
<dbReference type="PaxDb" id="4113-PGSC0003DMT400093848"/>
<feature type="compositionally biased region" description="Polar residues" evidence="1">
    <location>
        <begin position="1"/>
        <end position="10"/>
    </location>
</feature>
<dbReference type="PANTHER" id="PTHR33022">
    <property type="entry name" value="DUF1985 DOMAIN-CONTAINING PROTEIN"/>
    <property type="match status" value="1"/>
</dbReference>
<evidence type="ECO:0000256" key="1">
    <source>
        <dbReference type="SAM" id="MobiDB-lite"/>
    </source>
</evidence>
<dbReference type="AlphaFoldDB" id="M1DSU4"/>
<dbReference type="HOGENOM" id="CLU_1974428_0_0_1"/>
<reference evidence="3" key="1">
    <citation type="journal article" date="2011" name="Nature">
        <title>Genome sequence and analysis of the tuber crop potato.</title>
        <authorList>
            <consortium name="The Potato Genome Sequencing Consortium"/>
        </authorList>
    </citation>
    <scope>NUCLEOTIDE SEQUENCE [LARGE SCALE GENOMIC DNA]</scope>
    <source>
        <strain evidence="3">cv. DM1-3 516 R44</strain>
    </source>
</reference>
<accession>M1DSU4</accession>
<feature type="compositionally biased region" description="Basic and acidic residues" evidence="1">
    <location>
        <begin position="12"/>
        <end position="30"/>
    </location>
</feature>
<evidence type="ECO:0000313" key="3">
    <source>
        <dbReference type="Proteomes" id="UP000011115"/>
    </source>
</evidence>
<organism evidence="2 3">
    <name type="scientific">Solanum tuberosum</name>
    <name type="common">Potato</name>
    <dbReference type="NCBI Taxonomy" id="4113"/>
    <lineage>
        <taxon>Eukaryota</taxon>
        <taxon>Viridiplantae</taxon>
        <taxon>Streptophyta</taxon>
        <taxon>Embryophyta</taxon>
        <taxon>Tracheophyta</taxon>
        <taxon>Spermatophyta</taxon>
        <taxon>Magnoliopsida</taxon>
        <taxon>eudicotyledons</taxon>
        <taxon>Gunneridae</taxon>
        <taxon>Pentapetalae</taxon>
        <taxon>asterids</taxon>
        <taxon>lamiids</taxon>
        <taxon>Solanales</taxon>
        <taxon>Solanaceae</taxon>
        <taxon>Solanoideae</taxon>
        <taxon>Solaneae</taxon>
        <taxon>Solanum</taxon>
    </lineage>
</organism>
<proteinExistence type="predicted"/>
<dbReference type="Gramene" id="PGSC0003DMT400093848">
    <property type="protein sequence ID" value="PGSC0003DMT400093848"/>
    <property type="gene ID" value="PGSC0003DMG400043419"/>
</dbReference>
<protein>
    <submittedName>
        <fullName evidence="2">Ulp1 protease family, C-terminal catalytic domain containing protein</fullName>
    </submittedName>
</protein>
<dbReference type="PANTHER" id="PTHR33022:SF13">
    <property type="entry name" value="UBIQUITIN-LIKE PROTEASE FAMILY PROFILE DOMAIN-CONTAINING PROTEIN"/>
    <property type="match status" value="1"/>
</dbReference>
<evidence type="ECO:0000313" key="2">
    <source>
        <dbReference type="EnsemblPlants" id="PGSC0003DMT400093848"/>
    </source>
</evidence>
<dbReference type="OMA" id="KEMDSHY"/>
<dbReference type="InParanoid" id="M1DSU4"/>
<dbReference type="Proteomes" id="UP000011115">
    <property type="component" value="Unassembled WGS sequence"/>
</dbReference>
<feature type="region of interest" description="Disordered" evidence="1">
    <location>
        <begin position="1"/>
        <end position="30"/>
    </location>
</feature>
<sequence>MTTAPISHSTPKGKEKEKEKEKEKVKKKAKEKEKKVVNCDVKQQYPFEVASPKKKDWFYVMSQPNRCWTDERLWTFVAAYAEFLSDGLQVPSDGIISQTIRMRYASLLWNYGILKAQCGYVSNNEDP</sequence>